<gene>
    <name evidence="1" type="ORF">Lalb_Chr03g0037671</name>
</gene>
<evidence type="ECO:0000313" key="1">
    <source>
        <dbReference type="EMBL" id="KAE9617657.1"/>
    </source>
</evidence>
<dbReference type="Proteomes" id="UP000447434">
    <property type="component" value="Chromosome 3"/>
</dbReference>
<comment type="caution">
    <text evidence="1">The sequence shown here is derived from an EMBL/GenBank/DDBJ whole genome shotgun (WGS) entry which is preliminary data.</text>
</comment>
<sequence>MVKENETNETTKVTHFANVHGIKLNYENGFIYSNSTTLLLILGKFNGLDLIINSNHWISLIIDD</sequence>
<dbReference type="AlphaFoldDB" id="A0A6A4QVK3"/>
<protein>
    <submittedName>
        <fullName evidence="1">Uncharacterized protein</fullName>
    </submittedName>
</protein>
<keyword evidence="2" id="KW-1185">Reference proteome</keyword>
<accession>A0A6A4QVK3</accession>
<organism evidence="1 2">
    <name type="scientific">Lupinus albus</name>
    <name type="common">White lupine</name>
    <name type="synonym">Lupinus termis</name>
    <dbReference type="NCBI Taxonomy" id="3870"/>
    <lineage>
        <taxon>Eukaryota</taxon>
        <taxon>Viridiplantae</taxon>
        <taxon>Streptophyta</taxon>
        <taxon>Embryophyta</taxon>
        <taxon>Tracheophyta</taxon>
        <taxon>Spermatophyta</taxon>
        <taxon>Magnoliopsida</taxon>
        <taxon>eudicotyledons</taxon>
        <taxon>Gunneridae</taxon>
        <taxon>Pentapetalae</taxon>
        <taxon>rosids</taxon>
        <taxon>fabids</taxon>
        <taxon>Fabales</taxon>
        <taxon>Fabaceae</taxon>
        <taxon>Papilionoideae</taxon>
        <taxon>50 kb inversion clade</taxon>
        <taxon>genistoids sensu lato</taxon>
        <taxon>core genistoids</taxon>
        <taxon>Genisteae</taxon>
        <taxon>Lupinus</taxon>
    </lineage>
</organism>
<dbReference type="EMBL" id="WOCE01000003">
    <property type="protein sequence ID" value="KAE9617657.1"/>
    <property type="molecule type" value="Genomic_DNA"/>
</dbReference>
<evidence type="ECO:0000313" key="2">
    <source>
        <dbReference type="Proteomes" id="UP000447434"/>
    </source>
</evidence>
<reference evidence="2" key="1">
    <citation type="journal article" date="2020" name="Nat. Commun.">
        <title>Genome sequence of the cluster root forming white lupin.</title>
        <authorList>
            <person name="Hufnagel B."/>
            <person name="Marques A."/>
            <person name="Soriano A."/>
            <person name="Marques L."/>
            <person name="Divol F."/>
            <person name="Doumas P."/>
            <person name="Sallet E."/>
            <person name="Mancinotti D."/>
            <person name="Carrere S."/>
            <person name="Marande W."/>
            <person name="Arribat S."/>
            <person name="Keller J."/>
            <person name="Huneau C."/>
            <person name="Blein T."/>
            <person name="Aime D."/>
            <person name="Laguerre M."/>
            <person name="Taylor J."/>
            <person name="Schubert V."/>
            <person name="Nelson M."/>
            <person name="Geu-Flores F."/>
            <person name="Crespi M."/>
            <person name="Gallardo-Guerrero K."/>
            <person name="Delaux P.-M."/>
            <person name="Salse J."/>
            <person name="Berges H."/>
            <person name="Guyot R."/>
            <person name="Gouzy J."/>
            <person name="Peret B."/>
        </authorList>
    </citation>
    <scope>NUCLEOTIDE SEQUENCE [LARGE SCALE GENOMIC DNA]</scope>
    <source>
        <strain evidence="2">cv. Amiga</strain>
    </source>
</reference>
<name>A0A6A4QVK3_LUPAL</name>
<proteinExistence type="predicted"/>